<evidence type="ECO:0000313" key="4">
    <source>
        <dbReference type="Proteomes" id="UP001595807"/>
    </source>
</evidence>
<feature type="signal peptide" evidence="1">
    <location>
        <begin position="1"/>
        <end position="25"/>
    </location>
</feature>
<keyword evidence="4" id="KW-1185">Reference proteome</keyword>
<evidence type="ECO:0000256" key="1">
    <source>
        <dbReference type="SAM" id="SignalP"/>
    </source>
</evidence>
<dbReference type="Gene3D" id="2.60.40.3760">
    <property type="match status" value="4"/>
</dbReference>
<dbReference type="SUPFAM" id="SSF54001">
    <property type="entry name" value="Cysteine proteinases"/>
    <property type="match status" value="1"/>
</dbReference>
<dbReference type="InterPro" id="IPR038765">
    <property type="entry name" value="Papain-like_cys_pep_sf"/>
</dbReference>
<dbReference type="Gene3D" id="3.90.1720.10">
    <property type="entry name" value="endopeptidase domain like (from Nostoc punctiforme)"/>
    <property type="match status" value="1"/>
</dbReference>
<dbReference type="PRINTS" id="PR01852">
    <property type="entry name" value="SIBAPROTEIN"/>
</dbReference>
<dbReference type="Pfam" id="PF05257">
    <property type="entry name" value="CHAP"/>
    <property type="match status" value="1"/>
</dbReference>
<feature type="domain" description="Peptidase C51" evidence="2">
    <location>
        <begin position="414"/>
        <end position="544"/>
    </location>
</feature>
<protein>
    <submittedName>
        <fullName evidence="3">GBS Bsp-like repeat-containing protein</fullName>
    </submittedName>
</protein>
<dbReference type="Pfam" id="PF08481">
    <property type="entry name" value="GBS_Bsp-like"/>
    <property type="match status" value="4"/>
</dbReference>
<feature type="chain" id="PRO_5045298409" evidence="1">
    <location>
        <begin position="26"/>
        <end position="547"/>
    </location>
</feature>
<keyword evidence="1" id="KW-0732">Signal</keyword>
<dbReference type="InterPro" id="IPR007921">
    <property type="entry name" value="CHAP_dom"/>
</dbReference>
<reference evidence="4" key="1">
    <citation type="journal article" date="2019" name="Int. J. Syst. Evol. Microbiol.">
        <title>The Global Catalogue of Microorganisms (GCM) 10K type strain sequencing project: providing services to taxonomists for standard genome sequencing and annotation.</title>
        <authorList>
            <consortium name="The Broad Institute Genomics Platform"/>
            <consortium name="The Broad Institute Genome Sequencing Center for Infectious Disease"/>
            <person name="Wu L."/>
            <person name="Ma J."/>
        </authorList>
    </citation>
    <scope>NUCLEOTIDE SEQUENCE [LARGE SCALE GENOMIC DNA]</scope>
    <source>
        <strain evidence="4">CCUG 67170</strain>
    </source>
</reference>
<dbReference type="InterPro" id="IPR009148">
    <property type="entry name" value="PcsB-like"/>
</dbReference>
<dbReference type="RefSeq" id="WP_380426040.1">
    <property type="nucleotide sequence ID" value="NZ_JBHRZV010000032.1"/>
</dbReference>
<sequence>MKKVKSMLFASAVLGTIGLASNVSANSGVNTFISDYNQYDGTYTVQAVQEEGGKTISKIDMAIWSEEDGQDDIKWYSVQNNNSKNVSFKFDVANHNRRAGTYNTHVFVTYTDGTKDGRVLEQKVISTSGSTISQNGNKITLHNKILPQNGTISTAVWSEENGQDDIKWYNADNNGDAIVDLTSHKGYGKYNIHTYVFNNGTATGVGVQTYDVAKPELQYQITRIQDTQYRVTISNVPNEMKLVYVPTWTEINGQDDSRWYVANKISDGTYQVDIPLKNHNFEVGQYSMHIYGYSNTTNKLEGLAITPGFVPGQISNFEKPSVKIVDHKPNEGLLTVNVKESDYSKKIKEIKVAAWSEPNQTNLKWYNVTPSGLDTNIKVDVKNHGNKSGQYPVHTYIYYTDGSSDFIVLPTTQLNAVSTSGKIDAGTPDSLNTYPVGQCTWGVRKQASWVGNYWGNAKDWIGSARAQGFTVNQTPAVGAVAVWPRDGVIGGVVYGHVAYVVDVESATKIQVKESNYAGRMYVGNFRGWFNPKASTWGGEVYYIHPKK</sequence>
<organism evidence="3 4">
    <name type="scientific">Streptococcus caprae</name>
    <dbReference type="NCBI Taxonomy" id="1640501"/>
    <lineage>
        <taxon>Bacteria</taxon>
        <taxon>Bacillati</taxon>
        <taxon>Bacillota</taxon>
        <taxon>Bacilli</taxon>
        <taxon>Lactobacillales</taxon>
        <taxon>Streptococcaceae</taxon>
        <taxon>Streptococcus</taxon>
    </lineage>
</organism>
<accession>A0ABV8CUY9</accession>
<dbReference type="Proteomes" id="UP001595807">
    <property type="component" value="Unassembled WGS sequence"/>
</dbReference>
<dbReference type="InterPro" id="IPR013688">
    <property type="entry name" value="GBS_Bsp-like"/>
</dbReference>
<dbReference type="PROSITE" id="PS50911">
    <property type="entry name" value="CHAP"/>
    <property type="match status" value="1"/>
</dbReference>
<comment type="caution">
    <text evidence="3">The sequence shown here is derived from an EMBL/GenBank/DDBJ whole genome shotgun (WGS) entry which is preliminary data.</text>
</comment>
<proteinExistence type="predicted"/>
<evidence type="ECO:0000259" key="2">
    <source>
        <dbReference type="PROSITE" id="PS50911"/>
    </source>
</evidence>
<evidence type="ECO:0000313" key="3">
    <source>
        <dbReference type="EMBL" id="MFC3927946.1"/>
    </source>
</evidence>
<dbReference type="EMBL" id="JBHRZV010000032">
    <property type="protein sequence ID" value="MFC3927946.1"/>
    <property type="molecule type" value="Genomic_DNA"/>
</dbReference>
<name>A0ABV8CUY9_9STRE</name>
<gene>
    <name evidence="3" type="ORF">ACFORF_04915</name>
</gene>